<sequence length="519" mass="61174">MKHFALSLIFISIMFLFLTLNCIIYAIKYKRLLNKEFENITIYPESIQKVPDWFEVVAREIKDEKIKIGLVNMDDIQHEIHRNAEVVKVHFDPVRKQIQWSDLFPPWISKVPPPTCPDIPMPRFENYQELDVIVANVSGCESRDVFGLQVNLVVANLLYRSGRKDHNGAVFAVFIGSCEPMWEIFRCEDLVWHEGNSWVYKPELRRIKQKVLMPVGTCQHVPPFSRFGEEPYWGSQNKNNHLPQQREAYVTILHSTEDYVCGAITLAQSIIRSNSTKDLVLLADNNISPKSLDGLQAAGWKIKHIERIRSTFSRKKAYNRWNYSKFRIWQLKEYDKVMFIDSDLIVKRNLDEFFIQPQLSAAGNCEKHFFNSGLMLIEPSICTFETLMKKRFVIESYNGGDQGFLNEMFSWWHRLPAEVNYLKVFVDFKDHVHQIPEDVYAIHYFGLKPWKCRVDYDCNWNWPDFREYASNSAHERWLDVYYAMPEKLRQYCPRTYEMDVKLQHSRHKGANNSSSLNVL</sequence>
<comment type="similarity">
    <text evidence="4">Belongs to the glycosyltransferase 8 family.</text>
</comment>
<dbReference type="EMBL" id="JAYDYQ010002533">
    <property type="protein sequence ID" value="KAK4485498.1"/>
    <property type="molecule type" value="Genomic_DNA"/>
</dbReference>
<keyword evidence="5" id="KW-0812">Transmembrane</keyword>
<dbReference type="Gene3D" id="3.90.550.10">
    <property type="entry name" value="Spore Coat Polysaccharide Biosynthesis Protein SpsA, Chain A"/>
    <property type="match status" value="1"/>
</dbReference>
<keyword evidence="7" id="KW-1185">Reference proteome</keyword>
<comment type="caution">
    <text evidence="6">The sequence shown here is derived from an EMBL/GenBank/DDBJ whole genome shotgun (WGS) entry which is preliminary data.</text>
</comment>
<protein>
    <recommendedName>
        <fullName evidence="4">Hexosyltransferase</fullName>
        <ecNumber evidence="4">2.4.1.-</ecNumber>
    </recommendedName>
</protein>
<dbReference type="Pfam" id="PF01501">
    <property type="entry name" value="Glyco_transf_8"/>
    <property type="match status" value="1"/>
</dbReference>
<keyword evidence="1" id="KW-0328">Glycosyltransferase</keyword>
<dbReference type="CDD" id="cd02537">
    <property type="entry name" value="GT8_Glycogenin"/>
    <property type="match status" value="1"/>
</dbReference>
<evidence type="ECO:0000313" key="7">
    <source>
        <dbReference type="Proteomes" id="UP001291926"/>
    </source>
</evidence>
<dbReference type="EC" id="2.4.1.-" evidence="4"/>
<evidence type="ECO:0000256" key="4">
    <source>
        <dbReference type="RuleBase" id="RU362027"/>
    </source>
</evidence>
<keyword evidence="2" id="KW-0808">Transferase</keyword>
<evidence type="ECO:0000313" key="6">
    <source>
        <dbReference type="EMBL" id="KAK4485498.1"/>
    </source>
</evidence>
<dbReference type="SUPFAM" id="SSF53448">
    <property type="entry name" value="Nucleotide-diphospho-sugar transferases"/>
    <property type="match status" value="1"/>
</dbReference>
<evidence type="ECO:0000256" key="1">
    <source>
        <dbReference type="ARBA" id="ARBA00022676"/>
    </source>
</evidence>
<evidence type="ECO:0000256" key="2">
    <source>
        <dbReference type="ARBA" id="ARBA00022679"/>
    </source>
</evidence>
<accession>A0ABR0D9Z8</accession>
<name>A0ABR0D9Z8_9LAMI</name>
<feature type="transmembrane region" description="Helical" evidence="5">
    <location>
        <begin position="6"/>
        <end position="27"/>
    </location>
</feature>
<organism evidence="6 7">
    <name type="scientific">Penstemon davidsonii</name>
    <dbReference type="NCBI Taxonomy" id="160366"/>
    <lineage>
        <taxon>Eukaryota</taxon>
        <taxon>Viridiplantae</taxon>
        <taxon>Streptophyta</taxon>
        <taxon>Embryophyta</taxon>
        <taxon>Tracheophyta</taxon>
        <taxon>Spermatophyta</taxon>
        <taxon>Magnoliopsida</taxon>
        <taxon>eudicotyledons</taxon>
        <taxon>Gunneridae</taxon>
        <taxon>Pentapetalae</taxon>
        <taxon>asterids</taxon>
        <taxon>lamiids</taxon>
        <taxon>Lamiales</taxon>
        <taxon>Plantaginaceae</taxon>
        <taxon>Cheloneae</taxon>
        <taxon>Penstemon</taxon>
    </lineage>
</organism>
<evidence type="ECO:0000256" key="3">
    <source>
        <dbReference type="ARBA" id="ARBA00023211"/>
    </source>
</evidence>
<keyword evidence="3" id="KW-0464">Manganese</keyword>
<keyword evidence="5" id="KW-1133">Transmembrane helix</keyword>
<keyword evidence="5" id="KW-0472">Membrane</keyword>
<dbReference type="PANTHER" id="PTHR11183">
    <property type="entry name" value="GLYCOGENIN SUBFAMILY MEMBER"/>
    <property type="match status" value="1"/>
</dbReference>
<dbReference type="InterPro" id="IPR029044">
    <property type="entry name" value="Nucleotide-diphossugar_trans"/>
</dbReference>
<evidence type="ECO:0000256" key="5">
    <source>
        <dbReference type="SAM" id="Phobius"/>
    </source>
</evidence>
<dbReference type="InterPro" id="IPR050587">
    <property type="entry name" value="GNT1/Glycosyltrans_8"/>
</dbReference>
<gene>
    <name evidence="6" type="ORF">RD792_008140</name>
</gene>
<reference evidence="6 7" key="1">
    <citation type="journal article" date="2023" name="bioRxiv">
        <title>Genome report: Whole genome sequence and annotation of Penstemon davidsonii.</title>
        <authorList>
            <person name="Ostevik K.L."/>
            <person name="Alabady M."/>
            <person name="Zhang M."/>
            <person name="Rausher M.D."/>
        </authorList>
    </citation>
    <scope>NUCLEOTIDE SEQUENCE [LARGE SCALE GENOMIC DNA]</scope>
    <source>
        <strain evidence="6">DNT005</strain>
        <tissue evidence="6">Whole leaf</tissue>
    </source>
</reference>
<dbReference type="InterPro" id="IPR002495">
    <property type="entry name" value="Glyco_trans_8"/>
</dbReference>
<dbReference type="Proteomes" id="UP001291926">
    <property type="component" value="Unassembled WGS sequence"/>
</dbReference>
<proteinExistence type="inferred from homology"/>